<geneLocation type="plasmid" evidence="6">
    <name>pacpol3</name>
</geneLocation>
<dbReference type="Gene3D" id="3.20.20.70">
    <property type="entry name" value="Aldolase class I"/>
    <property type="match status" value="1"/>
</dbReference>
<dbReference type="CDD" id="cd02933">
    <property type="entry name" value="OYE_like_FMN"/>
    <property type="match status" value="1"/>
</dbReference>
<dbReference type="Proteomes" id="UP000253606">
    <property type="component" value="Plasmid pACPOL3"/>
</dbReference>
<accession>A0A2Z5GCT0</accession>
<dbReference type="KEGG" id="abas:ACPOL_7196"/>
<evidence type="ECO:0000256" key="3">
    <source>
        <dbReference type="ARBA" id="ARBA00023002"/>
    </source>
</evidence>
<evidence type="ECO:0000256" key="2">
    <source>
        <dbReference type="ARBA" id="ARBA00005979"/>
    </source>
</evidence>
<dbReference type="GO" id="GO:0005829">
    <property type="term" value="C:cytosol"/>
    <property type="evidence" value="ECO:0007669"/>
    <property type="project" value="UniProtKB-ARBA"/>
</dbReference>
<dbReference type="RefSeq" id="WP_114211523.1">
    <property type="nucleotide sequence ID" value="NZ_CP030844.1"/>
</dbReference>
<dbReference type="FunFam" id="3.20.20.70:FF:000059">
    <property type="entry name" value="N-ethylmaleimide reductase, FMN-linked"/>
    <property type="match status" value="1"/>
</dbReference>
<dbReference type="AlphaFoldDB" id="A0A2Z5GCT0"/>
<dbReference type="OrthoDB" id="9772736at2"/>
<dbReference type="PANTHER" id="PTHR22893">
    <property type="entry name" value="NADH OXIDOREDUCTASE-RELATED"/>
    <property type="match status" value="1"/>
</dbReference>
<evidence type="ECO:0000313" key="6">
    <source>
        <dbReference type="Proteomes" id="UP000253606"/>
    </source>
</evidence>
<keyword evidence="6" id="KW-1185">Reference proteome</keyword>
<dbReference type="GO" id="GO:0016628">
    <property type="term" value="F:oxidoreductase activity, acting on the CH-CH group of donors, NAD or NADP as acceptor"/>
    <property type="evidence" value="ECO:0007669"/>
    <property type="project" value="UniProtKB-ARBA"/>
</dbReference>
<sequence>MNHDALFAPLQLGTIKVQNRIIMAPLTRMRAGTGNVPTALNAKYYAQRASAGLIIAEGTAVSHQGQGYPGAPGIYTEDQINGWRSVTDAVHSKRGRIFLQIAHNGRNSHSSLLPQNSLPVAPSAIPPDLPAFTNEFKQVPTETPRALETDEISTIVDTFVQAALNAIEAGFDGVEVQAANSHLIDQFLQDGTNKRTDEYGGIAENRVRFLLEVVDKVSAAVGINRLGVRLSPFGQYGGIHDSNPLHLYGIAISALDKRQIAYLHLIEGRGSEIGLGDGLHEEALNNAQLFRSNFRGPLISAAAYTPSSATQTVSKGEADGIAFGRLFIANPDLVERIRDGLPMNKYDRSTFYGGGEHGYTDYPVAI</sequence>
<dbReference type="GO" id="GO:0010181">
    <property type="term" value="F:FMN binding"/>
    <property type="evidence" value="ECO:0007669"/>
    <property type="project" value="InterPro"/>
</dbReference>
<keyword evidence="5" id="KW-0614">Plasmid</keyword>
<dbReference type="Pfam" id="PF00724">
    <property type="entry name" value="Oxidored_FMN"/>
    <property type="match status" value="1"/>
</dbReference>
<comment type="cofactor">
    <cofactor evidence="1">
        <name>FMN</name>
        <dbReference type="ChEBI" id="CHEBI:58210"/>
    </cofactor>
</comment>
<gene>
    <name evidence="5" type="ORF">ACPOL_7196</name>
</gene>
<comment type="similarity">
    <text evidence="2">Belongs to the NADH:flavin oxidoreductase/NADH oxidase family.</text>
</comment>
<dbReference type="SUPFAM" id="SSF51395">
    <property type="entry name" value="FMN-linked oxidoreductases"/>
    <property type="match status" value="1"/>
</dbReference>
<evidence type="ECO:0000259" key="4">
    <source>
        <dbReference type="Pfam" id="PF00724"/>
    </source>
</evidence>
<evidence type="ECO:0000313" key="5">
    <source>
        <dbReference type="EMBL" id="AXC16386.1"/>
    </source>
</evidence>
<name>A0A2Z5GCT0_9BACT</name>
<protein>
    <submittedName>
        <fullName evidence="5">NADH:flavin oxidoreductase</fullName>
    </submittedName>
</protein>
<dbReference type="InterPro" id="IPR045247">
    <property type="entry name" value="Oye-like"/>
</dbReference>
<proteinExistence type="inferred from homology"/>
<dbReference type="EMBL" id="CP030844">
    <property type="protein sequence ID" value="AXC16386.1"/>
    <property type="molecule type" value="Genomic_DNA"/>
</dbReference>
<dbReference type="InterPro" id="IPR001155">
    <property type="entry name" value="OxRdtase_FMN_N"/>
</dbReference>
<dbReference type="InterPro" id="IPR013785">
    <property type="entry name" value="Aldolase_TIM"/>
</dbReference>
<organism evidence="5 6">
    <name type="scientific">Acidisarcina polymorpha</name>
    <dbReference type="NCBI Taxonomy" id="2211140"/>
    <lineage>
        <taxon>Bacteria</taxon>
        <taxon>Pseudomonadati</taxon>
        <taxon>Acidobacteriota</taxon>
        <taxon>Terriglobia</taxon>
        <taxon>Terriglobales</taxon>
        <taxon>Acidobacteriaceae</taxon>
        <taxon>Acidisarcina</taxon>
    </lineage>
</organism>
<evidence type="ECO:0000256" key="1">
    <source>
        <dbReference type="ARBA" id="ARBA00001917"/>
    </source>
</evidence>
<keyword evidence="3" id="KW-0560">Oxidoreductase</keyword>
<feature type="domain" description="NADH:flavin oxidoreductase/NADH oxidase N-terminal" evidence="4">
    <location>
        <begin position="6"/>
        <end position="344"/>
    </location>
</feature>
<dbReference type="PANTHER" id="PTHR22893:SF91">
    <property type="entry name" value="NADPH DEHYDROGENASE 2-RELATED"/>
    <property type="match status" value="1"/>
</dbReference>
<reference evidence="5 6" key="1">
    <citation type="journal article" date="2018" name="Front. Microbiol.">
        <title>Hydrolytic Capabilities as a Key to Environmental Success: Chitinolytic and Cellulolytic Acidobacteria From Acidic Sub-arctic Soils and Boreal Peatlands.</title>
        <authorList>
            <person name="Belova S.E."/>
            <person name="Ravin N.V."/>
            <person name="Pankratov T.A."/>
            <person name="Rakitin A.L."/>
            <person name="Ivanova A.A."/>
            <person name="Beletsky A.V."/>
            <person name="Mardanov A.V."/>
            <person name="Sinninghe Damste J.S."/>
            <person name="Dedysh S.N."/>
        </authorList>
    </citation>
    <scope>NUCLEOTIDE SEQUENCE [LARGE SCALE GENOMIC DNA]</scope>
    <source>
        <strain evidence="5 6">SBC82</strain>
        <plasmid evidence="6">pacpol3</plasmid>
    </source>
</reference>